<organism evidence="2 3">
    <name type="scientific">Advenella kashmirensis (strain DSM 17095 / LMG 22695 / WT001)</name>
    <name type="common">Tetrathiobacter kashmirensis</name>
    <dbReference type="NCBI Taxonomy" id="1036672"/>
    <lineage>
        <taxon>Bacteria</taxon>
        <taxon>Pseudomonadati</taxon>
        <taxon>Pseudomonadota</taxon>
        <taxon>Betaproteobacteria</taxon>
        <taxon>Burkholderiales</taxon>
        <taxon>Alcaligenaceae</taxon>
    </lineage>
</organism>
<evidence type="ECO:0000313" key="3">
    <source>
        <dbReference type="Proteomes" id="UP000005267"/>
    </source>
</evidence>
<evidence type="ECO:0000313" key="2">
    <source>
        <dbReference type="EMBL" id="AFK62960.1"/>
    </source>
</evidence>
<evidence type="ECO:0008006" key="4">
    <source>
        <dbReference type="Google" id="ProtNLM"/>
    </source>
</evidence>
<dbReference type="HOGENOM" id="CLU_3179212_0_0_4"/>
<feature type="compositionally biased region" description="Polar residues" evidence="1">
    <location>
        <begin position="23"/>
        <end position="35"/>
    </location>
</feature>
<proteinExistence type="predicted"/>
<dbReference type="RefSeq" id="WP_014751051.1">
    <property type="nucleotide sequence ID" value="NC_017964.1"/>
</dbReference>
<protein>
    <recommendedName>
        <fullName evidence="4">Peptidase</fullName>
    </recommendedName>
</protein>
<dbReference type="KEGG" id="aka:TKWG_14500"/>
<name>I3UD72_ADVKW</name>
<accession>I3UD72</accession>
<keyword evidence="3" id="KW-1185">Reference proteome</keyword>
<reference evidence="3" key="2">
    <citation type="journal article" date="2013" name="PLoS ONE">
        <title>Genome implosion elicits host-confinement in Alcaligenaceae: evidence from the comparative genomics of Tetrathiobacter kashmirensis, a pathogen in the making.</title>
        <authorList>
            <person name="Ghosh W."/>
            <person name="Alam M."/>
            <person name="Roy C."/>
            <person name="Pyne P."/>
            <person name="George A."/>
            <person name="Chakraborty R."/>
            <person name="Majumder S."/>
            <person name="Agarwal A."/>
            <person name="Chakraborty S."/>
            <person name="Majumdar S."/>
            <person name="Gupta S.K."/>
        </authorList>
    </citation>
    <scope>NUCLEOTIDE SEQUENCE [LARGE SCALE GENOMIC DNA]</scope>
    <source>
        <strain evidence="3">WT001</strain>
    </source>
</reference>
<dbReference type="STRING" id="1036672.TKWG_14500"/>
<dbReference type="AlphaFoldDB" id="I3UD72"/>
<feature type="compositionally biased region" description="Basic and acidic residues" evidence="1">
    <location>
        <begin position="36"/>
        <end position="46"/>
    </location>
</feature>
<gene>
    <name evidence="2" type="ordered locus">TKWG_14500</name>
</gene>
<dbReference type="EMBL" id="CP003555">
    <property type="protein sequence ID" value="AFK62960.1"/>
    <property type="molecule type" value="Genomic_DNA"/>
</dbReference>
<feature type="region of interest" description="Disordered" evidence="1">
    <location>
        <begin position="23"/>
        <end position="46"/>
    </location>
</feature>
<dbReference type="Proteomes" id="UP000005267">
    <property type="component" value="Chromosome"/>
</dbReference>
<reference evidence="2 3" key="1">
    <citation type="journal article" date="2011" name="J. Bacteriol.">
        <title>Whole-genome shotgun sequencing of the sulfur-oxidizing chemoautotroph Tetrathiobacter kashmirensis.</title>
        <authorList>
            <person name="Ghosh W."/>
            <person name="George A."/>
            <person name="Agarwal A."/>
            <person name="Raj P."/>
            <person name="Alam M."/>
            <person name="Pyne P."/>
            <person name="Das Gupta S.K."/>
        </authorList>
    </citation>
    <scope>NUCLEOTIDE SEQUENCE [LARGE SCALE GENOMIC DNA]</scope>
    <source>
        <strain evidence="2 3">WT001</strain>
    </source>
</reference>
<sequence length="46" mass="4873">MLKEQGHDKSAAVSALRKLESLSQGSASVFSSHPDSGSRADRIEAM</sequence>
<evidence type="ECO:0000256" key="1">
    <source>
        <dbReference type="SAM" id="MobiDB-lite"/>
    </source>
</evidence>